<sequence length="363" mass="40788">MITLRNKIGQMLVIGFEGCDLHDKSPVAEWLSTDGLGGVLLFDQDASTGIYGKNLKNQAQIKRLTHQLNYYSAEINYKNNDSPLLIAIDYEGGAIDRLSRVEGCMPTMSAHNMAQLSPEALQAELTQMAFTLKSLGFNLNFAPVVDLYLQDDQGIIGGLQRSFSANHNDVIHLAKKFVDVFYHYGIACCYKHFPGHGSAVGDTHKGFVDVTKTFHKEELIPYYQLVRDIYKPTMIMTAHVVNKQLDNQGLPATLSREILTGVLRETIGYDGVIIADDLQMQAITDHYSLEDALCLTINAGADMLIFANQLAKITAPELIEVIERLIFEQKIERQRIEDAYRRIIRLKQQINCIELVDESFKIS</sequence>
<keyword evidence="4 7" id="KW-0378">Hydrolase</keyword>
<dbReference type="STRING" id="40335.Ltuc_2020"/>
<evidence type="ECO:0000313" key="8">
    <source>
        <dbReference type="Proteomes" id="UP000054693"/>
    </source>
</evidence>
<evidence type="ECO:0000259" key="6">
    <source>
        <dbReference type="Pfam" id="PF00933"/>
    </source>
</evidence>
<dbReference type="InterPro" id="IPR036962">
    <property type="entry name" value="Glyco_hydro_3_N_sf"/>
</dbReference>
<dbReference type="SUPFAM" id="SSF51445">
    <property type="entry name" value="(Trans)glycosidases"/>
    <property type="match status" value="1"/>
</dbReference>
<feature type="domain" description="Glycoside hydrolase family 3 N-terminal" evidence="6">
    <location>
        <begin position="3"/>
        <end position="346"/>
    </location>
</feature>
<dbReference type="EC" id="3.2.1.52" evidence="3"/>
<comment type="caution">
    <text evidence="7">The sequence shown here is derived from an EMBL/GenBank/DDBJ whole genome shotgun (WGS) entry which is preliminary data.</text>
</comment>
<comment type="catalytic activity">
    <reaction evidence="1">
        <text>Hydrolysis of terminal non-reducing N-acetyl-D-hexosamine residues in N-acetyl-beta-D-hexosaminides.</text>
        <dbReference type="EC" id="3.2.1.52"/>
    </reaction>
</comment>
<comment type="similarity">
    <text evidence="2">Belongs to the glycosyl hydrolase 3 family.</text>
</comment>
<dbReference type="PANTHER" id="PTHR30480:SF13">
    <property type="entry name" value="BETA-HEXOSAMINIDASE"/>
    <property type="match status" value="1"/>
</dbReference>
<name>A0A0W0ZYK6_9GAMM</name>
<dbReference type="AlphaFoldDB" id="A0A0W0ZYK6"/>
<dbReference type="OrthoDB" id="9786661at2"/>
<evidence type="ECO:0000313" key="7">
    <source>
        <dbReference type="EMBL" id="KTD74173.1"/>
    </source>
</evidence>
<evidence type="ECO:0000256" key="4">
    <source>
        <dbReference type="ARBA" id="ARBA00022801"/>
    </source>
</evidence>
<evidence type="ECO:0000256" key="2">
    <source>
        <dbReference type="ARBA" id="ARBA00005336"/>
    </source>
</evidence>
<dbReference type="InterPro" id="IPR001764">
    <property type="entry name" value="Glyco_hydro_3_N"/>
</dbReference>
<accession>A0A0W0ZYK6</accession>
<evidence type="ECO:0000256" key="3">
    <source>
        <dbReference type="ARBA" id="ARBA00012663"/>
    </source>
</evidence>
<keyword evidence="8" id="KW-1185">Reference proteome</keyword>
<evidence type="ECO:0000256" key="1">
    <source>
        <dbReference type="ARBA" id="ARBA00001231"/>
    </source>
</evidence>
<dbReference type="PATRIC" id="fig|40335.7.peg.2149"/>
<dbReference type="Proteomes" id="UP000054693">
    <property type="component" value="Unassembled WGS sequence"/>
</dbReference>
<gene>
    <name evidence="7" type="ORF">Ltuc_2020</name>
</gene>
<dbReference type="GO" id="GO:0005975">
    <property type="term" value="P:carbohydrate metabolic process"/>
    <property type="evidence" value="ECO:0007669"/>
    <property type="project" value="InterPro"/>
</dbReference>
<dbReference type="PANTHER" id="PTHR30480">
    <property type="entry name" value="BETA-HEXOSAMINIDASE-RELATED"/>
    <property type="match status" value="1"/>
</dbReference>
<organism evidence="7 8">
    <name type="scientific">Legionella tucsonensis</name>
    <dbReference type="NCBI Taxonomy" id="40335"/>
    <lineage>
        <taxon>Bacteria</taxon>
        <taxon>Pseudomonadati</taxon>
        <taxon>Pseudomonadota</taxon>
        <taxon>Gammaproteobacteria</taxon>
        <taxon>Legionellales</taxon>
        <taxon>Legionellaceae</taxon>
        <taxon>Legionella</taxon>
    </lineage>
</organism>
<keyword evidence="5 7" id="KW-0326">Glycosidase</keyword>
<evidence type="ECO:0000256" key="5">
    <source>
        <dbReference type="ARBA" id="ARBA00023295"/>
    </source>
</evidence>
<reference evidence="7 8" key="1">
    <citation type="submission" date="2015-11" db="EMBL/GenBank/DDBJ databases">
        <title>Genomic analysis of 38 Legionella species identifies large and diverse effector repertoires.</title>
        <authorList>
            <person name="Burstein D."/>
            <person name="Amaro F."/>
            <person name="Zusman T."/>
            <person name="Lifshitz Z."/>
            <person name="Cohen O."/>
            <person name="Gilbert J.A."/>
            <person name="Pupko T."/>
            <person name="Shuman H.A."/>
            <person name="Segal G."/>
        </authorList>
    </citation>
    <scope>NUCLEOTIDE SEQUENCE [LARGE SCALE GENOMIC DNA]</scope>
    <source>
        <strain evidence="7 8">ATCC 49180</strain>
    </source>
</reference>
<dbReference type="RefSeq" id="WP_058521145.1">
    <property type="nucleotide sequence ID" value="NZ_CAAAIP010000006.1"/>
</dbReference>
<dbReference type="InterPro" id="IPR017853">
    <property type="entry name" value="GH"/>
</dbReference>
<proteinExistence type="inferred from homology"/>
<dbReference type="EMBL" id="LNZA01000001">
    <property type="protein sequence ID" value="KTD74173.1"/>
    <property type="molecule type" value="Genomic_DNA"/>
</dbReference>
<dbReference type="GO" id="GO:0004563">
    <property type="term" value="F:beta-N-acetylhexosaminidase activity"/>
    <property type="evidence" value="ECO:0007669"/>
    <property type="project" value="UniProtKB-EC"/>
</dbReference>
<dbReference type="Gene3D" id="3.20.20.300">
    <property type="entry name" value="Glycoside hydrolase, family 3, N-terminal domain"/>
    <property type="match status" value="1"/>
</dbReference>
<dbReference type="GO" id="GO:0009254">
    <property type="term" value="P:peptidoglycan turnover"/>
    <property type="evidence" value="ECO:0007669"/>
    <property type="project" value="TreeGrafter"/>
</dbReference>
<dbReference type="Pfam" id="PF00933">
    <property type="entry name" value="Glyco_hydro_3"/>
    <property type="match status" value="1"/>
</dbReference>
<dbReference type="InterPro" id="IPR050226">
    <property type="entry name" value="NagZ_Beta-hexosaminidase"/>
</dbReference>
<protein>
    <recommendedName>
        <fullName evidence="3">beta-N-acetylhexosaminidase</fullName>
        <ecNumber evidence="3">3.2.1.52</ecNumber>
    </recommendedName>
</protein>